<dbReference type="GO" id="GO:0031419">
    <property type="term" value="F:cobalamin binding"/>
    <property type="evidence" value="ECO:0007669"/>
    <property type="project" value="UniProtKB-KW"/>
</dbReference>
<dbReference type="EMBL" id="AHNZ02000650">
    <property type="protein sequence ID" value="EMO04438.1"/>
    <property type="molecule type" value="Genomic_DNA"/>
</dbReference>
<evidence type="ECO:0000259" key="7">
    <source>
        <dbReference type="PROSITE" id="PS50972"/>
    </source>
</evidence>
<organism evidence="8 9">
    <name type="scientific">Leptospira interrogans serovar Icterohaemorrhagiae str. Verdun HP</name>
    <dbReference type="NCBI Taxonomy" id="1049910"/>
    <lineage>
        <taxon>Bacteria</taxon>
        <taxon>Pseudomonadati</taxon>
        <taxon>Spirochaetota</taxon>
        <taxon>Spirochaetia</taxon>
        <taxon>Leptospirales</taxon>
        <taxon>Leptospiraceae</taxon>
        <taxon>Leptospira</taxon>
    </lineage>
</organism>
<feature type="domain" description="Pterin-binding" evidence="7">
    <location>
        <begin position="1"/>
        <end position="139"/>
    </location>
</feature>
<evidence type="ECO:0000256" key="6">
    <source>
        <dbReference type="ARBA" id="ARBA00023285"/>
    </source>
</evidence>
<keyword evidence="6" id="KW-0170">Cobalt</keyword>
<dbReference type="FunFam" id="3.20.20.20:FF:000002">
    <property type="entry name" value="Methionine synthase"/>
    <property type="match status" value="1"/>
</dbReference>
<dbReference type="Proteomes" id="UP000012092">
    <property type="component" value="Unassembled WGS sequence"/>
</dbReference>
<evidence type="ECO:0000256" key="2">
    <source>
        <dbReference type="ARBA" id="ARBA00022603"/>
    </source>
</evidence>
<evidence type="ECO:0000256" key="3">
    <source>
        <dbReference type="ARBA" id="ARBA00022628"/>
    </source>
</evidence>
<name>M6RUE2_LEPIR</name>
<keyword evidence="2" id="KW-0489">Methyltransferase</keyword>
<dbReference type="GO" id="GO:0050667">
    <property type="term" value="P:homocysteine metabolic process"/>
    <property type="evidence" value="ECO:0007669"/>
    <property type="project" value="TreeGrafter"/>
</dbReference>
<dbReference type="Pfam" id="PF00809">
    <property type="entry name" value="Pterin_bind"/>
    <property type="match status" value="1"/>
</dbReference>
<keyword evidence="4" id="KW-0808">Transferase</keyword>
<dbReference type="PANTHER" id="PTHR45833">
    <property type="entry name" value="METHIONINE SYNTHASE"/>
    <property type="match status" value="1"/>
</dbReference>
<evidence type="ECO:0000256" key="1">
    <source>
        <dbReference type="ARBA" id="ARBA00010398"/>
    </source>
</evidence>
<evidence type="ECO:0000313" key="9">
    <source>
        <dbReference type="Proteomes" id="UP000012092"/>
    </source>
</evidence>
<dbReference type="PANTHER" id="PTHR45833:SF1">
    <property type="entry name" value="METHIONINE SYNTHASE"/>
    <property type="match status" value="1"/>
</dbReference>
<dbReference type="InterPro" id="IPR050554">
    <property type="entry name" value="Met_Synthase/Corrinoid"/>
</dbReference>
<dbReference type="GO" id="GO:0005829">
    <property type="term" value="C:cytosol"/>
    <property type="evidence" value="ECO:0007669"/>
    <property type="project" value="TreeGrafter"/>
</dbReference>
<dbReference type="InterPro" id="IPR000489">
    <property type="entry name" value="Pterin-binding_dom"/>
</dbReference>
<sequence length="183" mass="20468">MAFDEQGQAATKEDKVRICKRAYDLLVTKANFSPTDIIFDPNILTVATGIEEHNNYAVDFIEAVREIKKLCPGAKVSGGLSNVSFSFRGNNPVREAMHSVFLYYAIQAGMDMAIVNAGMLAVYEEIPKDLLEYVEDVILNRRPDATERLVEFAESVKSTGDKTEKKKKLGEKVLLLRKGFLML</sequence>
<dbReference type="PROSITE" id="PS50972">
    <property type="entry name" value="PTERIN_BINDING"/>
    <property type="match status" value="1"/>
</dbReference>
<evidence type="ECO:0000256" key="4">
    <source>
        <dbReference type="ARBA" id="ARBA00022679"/>
    </source>
</evidence>
<keyword evidence="3" id="KW-0846">Cobalamin</keyword>
<dbReference type="InterPro" id="IPR011005">
    <property type="entry name" value="Dihydropteroate_synth-like_sf"/>
</dbReference>
<dbReference type="GO" id="GO:0046872">
    <property type="term" value="F:metal ion binding"/>
    <property type="evidence" value="ECO:0007669"/>
    <property type="project" value="UniProtKB-KW"/>
</dbReference>
<comment type="similarity">
    <text evidence="1">Belongs to the vitamin-B12 dependent methionine synthase family.</text>
</comment>
<evidence type="ECO:0000313" key="8">
    <source>
        <dbReference type="EMBL" id="EMO04438.1"/>
    </source>
</evidence>
<dbReference type="GO" id="GO:0032259">
    <property type="term" value="P:methylation"/>
    <property type="evidence" value="ECO:0007669"/>
    <property type="project" value="UniProtKB-KW"/>
</dbReference>
<dbReference type="AlphaFoldDB" id="M6RUE2"/>
<keyword evidence="5" id="KW-0479">Metal-binding</keyword>
<dbReference type="GO" id="GO:0046653">
    <property type="term" value="P:tetrahydrofolate metabolic process"/>
    <property type="evidence" value="ECO:0007669"/>
    <property type="project" value="TreeGrafter"/>
</dbReference>
<evidence type="ECO:0000256" key="5">
    <source>
        <dbReference type="ARBA" id="ARBA00022723"/>
    </source>
</evidence>
<comment type="caution">
    <text evidence="8">The sequence shown here is derived from an EMBL/GenBank/DDBJ whole genome shotgun (WGS) entry which is preliminary data.</text>
</comment>
<protein>
    <submittedName>
        <fullName evidence="8">Pterin-binding enzyme domain protein</fullName>
    </submittedName>
</protein>
<dbReference type="Gene3D" id="3.20.20.20">
    <property type="entry name" value="Dihydropteroate synthase-like"/>
    <property type="match status" value="1"/>
</dbReference>
<accession>M6RUE2</accession>
<dbReference type="SUPFAM" id="SSF51717">
    <property type="entry name" value="Dihydropteroate synthetase-like"/>
    <property type="match status" value="1"/>
</dbReference>
<gene>
    <name evidence="8" type="ORF">LEP1GSC116_1962</name>
</gene>
<reference evidence="8 9" key="1">
    <citation type="submission" date="2013-01" db="EMBL/GenBank/DDBJ databases">
        <authorList>
            <person name="Harkins D.M."/>
            <person name="Durkin A.S."/>
            <person name="Brinkac L.M."/>
            <person name="Haft D.H."/>
            <person name="Selengut J.D."/>
            <person name="Sanka R."/>
            <person name="DePew J."/>
            <person name="Purushe J."/>
            <person name="Picardeau M."/>
            <person name="Werts C."/>
            <person name="Goarant C."/>
            <person name="Vinetz J.M."/>
            <person name="Sutton G.G."/>
            <person name="Nierman W.C."/>
            <person name="Fouts D.E."/>
        </authorList>
    </citation>
    <scope>NUCLEOTIDE SEQUENCE [LARGE SCALE GENOMIC DNA]</scope>
    <source>
        <strain evidence="8 9">Verdun HP</strain>
    </source>
</reference>
<proteinExistence type="inferred from homology"/>
<dbReference type="GO" id="GO:0008705">
    <property type="term" value="F:methionine synthase activity"/>
    <property type="evidence" value="ECO:0007669"/>
    <property type="project" value="TreeGrafter"/>
</dbReference>